<dbReference type="InterPro" id="IPR000182">
    <property type="entry name" value="GNAT_dom"/>
</dbReference>
<evidence type="ECO:0000256" key="1">
    <source>
        <dbReference type="ARBA" id="ARBA00005395"/>
    </source>
</evidence>
<keyword evidence="3 6" id="KW-0808">Transferase</keyword>
<organism evidence="6 7">
    <name type="scientific">Cryobacterium serini</name>
    <dbReference type="NCBI Taxonomy" id="1259201"/>
    <lineage>
        <taxon>Bacteria</taxon>
        <taxon>Bacillati</taxon>
        <taxon>Actinomycetota</taxon>
        <taxon>Actinomycetes</taxon>
        <taxon>Micrococcales</taxon>
        <taxon>Microbacteriaceae</taxon>
        <taxon>Cryobacterium</taxon>
    </lineage>
</organism>
<keyword evidence="2" id="KW-0963">Cytoplasm</keyword>
<evidence type="ECO:0000313" key="6">
    <source>
        <dbReference type="EMBL" id="TFD87697.1"/>
    </source>
</evidence>
<evidence type="ECO:0000313" key="7">
    <source>
        <dbReference type="Proteomes" id="UP000297626"/>
    </source>
</evidence>
<dbReference type="InterPro" id="IPR016181">
    <property type="entry name" value="Acyl_CoA_acyltransferase"/>
</dbReference>
<dbReference type="SUPFAM" id="SSF55729">
    <property type="entry name" value="Acyl-CoA N-acyltransferases (Nat)"/>
    <property type="match status" value="1"/>
</dbReference>
<keyword evidence="4" id="KW-0012">Acyltransferase</keyword>
<dbReference type="Gene3D" id="3.40.630.30">
    <property type="match status" value="1"/>
</dbReference>
<gene>
    <name evidence="6" type="primary">rimI</name>
    <name evidence="6" type="ORF">E3T51_09470</name>
</gene>
<proteinExistence type="inferred from homology"/>
<keyword evidence="7" id="KW-1185">Reference proteome</keyword>
<dbReference type="Pfam" id="PF00583">
    <property type="entry name" value="Acetyltransf_1"/>
    <property type="match status" value="1"/>
</dbReference>
<reference evidence="6 7" key="1">
    <citation type="submission" date="2019-03" db="EMBL/GenBank/DDBJ databases">
        <title>Genomics of glacier-inhabiting Cryobacterium strains.</title>
        <authorList>
            <person name="Liu Q."/>
            <person name="Xin Y.-H."/>
        </authorList>
    </citation>
    <scope>NUCLEOTIDE SEQUENCE [LARGE SCALE GENOMIC DNA]</scope>
    <source>
        <strain evidence="6 7">Sr54</strain>
    </source>
</reference>
<dbReference type="PANTHER" id="PTHR43420">
    <property type="entry name" value="ACETYLTRANSFERASE"/>
    <property type="match status" value="1"/>
</dbReference>
<dbReference type="CDD" id="cd04301">
    <property type="entry name" value="NAT_SF"/>
    <property type="match status" value="1"/>
</dbReference>
<dbReference type="EMBL" id="SOHN01000011">
    <property type="protein sequence ID" value="TFD87697.1"/>
    <property type="molecule type" value="Genomic_DNA"/>
</dbReference>
<dbReference type="GO" id="GO:0008080">
    <property type="term" value="F:N-acetyltransferase activity"/>
    <property type="evidence" value="ECO:0007669"/>
    <property type="project" value="InterPro"/>
</dbReference>
<dbReference type="NCBIfam" id="TIGR01575">
    <property type="entry name" value="rimI"/>
    <property type="match status" value="1"/>
</dbReference>
<comment type="similarity">
    <text evidence="1">Belongs to the acetyltransferase family. RimI subfamily.</text>
</comment>
<dbReference type="AlphaFoldDB" id="A0A4R9BMP7"/>
<feature type="domain" description="N-acetyltransferase" evidence="5">
    <location>
        <begin position="3"/>
        <end position="153"/>
    </location>
</feature>
<dbReference type="PROSITE" id="PS51186">
    <property type="entry name" value="GNAT"/>
    <property type="match status" value="1"/>
</dbReference>
<evidence type="ECO:0000256" key="2">
    <source>
        <dbReference type="ARBA" id="ARBA00022490"/>
    </source>
</evidence>
<dbReference type="RefSeq" id="WP_134529634.1">
    <property type="nucleotide sequence ID" value="NZ_SOHN01000011.1"/>
</dbReference>
<comment type="caution">
    <text evidence="6">The sequence shown here is derived from an EMBL/GenBank/DDBJ whole genome shotgun (WGS) entry which is preliminary data.</text>
</comment>
<name>A0A4R9BMP7_9MICO</name>
<evidence type="ECO:0000256" key="3">
    <source>
        <dbReference type="ARBA" id="ARBA00022679"/>
    </source>
</evidence>
<dbReference type="PANTHER" id="PTHR43420:SF44">
    <property type="entry name" value="ACETYLTRANSFERASE YPEA"/>
    <property type="match status" value="1"/>
</dbReference>
<evidence type="ECO:0000256" key="4">
    <source>
        <dbReference type="ARBA" id="ARBA00023315"/>
    </source>
</evidence>
<protein>
    <submittedName>
        <fullName evidence="6">Ribosomal-protein-alanine N-acetyltransferase</fullName>
    </submittedName>
</protein>
<dbReference type="Proteomes" id="UP000297626">
    <property type="component" value="Unassembled WGS sequence"/>
</dbReference>
<dbReference type="InterPro" id="IPR050680">
    <property type="entry name" value="YpeA/RimI_acetyltransf"/>
</dbReference>
<sequence>MTWQLRRAHEPDLAAIMHLETTIFENDAWSAPMMVRDLGDPGCYYLVAFRPDDPSNVEAYAGLLAPQGAAEGDIQTIAVAESARGGGLGRTLMQALINEARKRGSRLIFLEVRADNPGAQRLYERLGFLEVGVRRGYYQPDNVDAIVMRLNIPELESMLTTPAATVPS</sequence>
<dbReference type="InterPro" id="IPR006464">
    <property type="entry name" value="AcTrfase_RimI/Ard1"/>
</dbReference>
<accession>A0A4R9BMP7</accession>
<evidence type="ECO:0000259" key="5">
    <source>
        <dbReference type="PROSITE" id="PS51186"/>
    </source>
</evidence>